<keyword evidence="2" id="KW-1185">Reference proteome</keyword>
<sequence>MTDQLPILFLDTETTGLHTDRRPWEIAWIRREIDGTETERLIQISDVDLATAELKGLQVGRFHERYFRNIGVDQKPDNVEIDREFLAAHAVEEATRGAIIVGAVPNFDTETLAAMLRRHRLCPSWHYQLVDIETLAAGWLRAMPHSAPPSSSSGRKPQWLCSIARCERTSASPSAIPILRPLSPMREQSWTESTVRYQPC</sequence>
<comment type="caution">
    <text evidence="1">The sequence shown here is derived from an EMBL/GenBank/DDBJ whole genome shotgun (WGS) entry which is preliminary data.</text>
</comment>
<dbReference type="Proteomes" id="UP001275440">
    <property type="component" value="Unassembled WGS sequence"/>
</dbReference>
<dbReference type="InterPro" id="IPR012337">
    <property type="entry name" value="RNaseH-like_sf"/>
</dbReference>
<organism evidence="1 2">
    <name type="scientific">Rhodococcus zopfii</name>
    <dbReference type="NCBI Taxonomy" id="43772"/>
    <lineage>
        <taxon>Bacteria</taxon>
        <taxon>Bacillati</taxon>
        <taxon>Actinomycetota</taxon>
        <taxon>Actinomycetes</taxon>
        <taxon>Mycobacteriales</taxon>
        <taxon>Nocardiaceae</taxon>
        <taxon>Rhodococcus</taxon>
    </lineage>
</organism>
<accession>A0ABU3WVQ6</accession>
<evidence type="ECO:0000313" key="2">
    <source>
        <dbReference type="Proteomes" id="UP001275440"/>
    </source>
</evidence>
<dbReference type="InterPro" id="IPR036397">
    <property type="entry name" value="RNaseH_sf"/>
</dbReference>
<dbReference type="EMBL" id="WBMO01000005">
    <property type="protein sequence ID" value="MDV2477458.1"/>
    <property type="molecule type" value="Genomic_DNA"/>
</dbReference>
<reference evidence="1 2" key="1">
    <citation type="submission" date="2019-10" db="EMBL/GenBank/DDBJ databases">
        <title>Draft Genome Assembly of Rhodococcus zopfii DSM44189.</title>
        <authorList>
            <person name="Sutton J.M."/>
            <person name="Akob D.M."/>
            <person name="Bushman T.J."/>
        </authorList>
    </citation>
    <scope>NUCLEOTIDE SEQUENCE [LARGE SCALE GENOMIC DNA]</scope>
    <source>
        <strain evidence="1 2">DSM 44189</strain>
    </source>
</reference>
<evidence type="ECO:0000313" key="1">
    <source>
        <dbReference type="EMBL" id="MDV2477458.1"/>
    </source>
</evidence>
<proteinExistence type="predicted"/>
<evidence type="ECO:0008006" key="3">
    <source>
        <dbReference type="Google" id="ProtNLM"/>
    </source>
</evidence>
<dbReference type="SUPFAM" id="SSF53098">
    <property type="entry name" value="Ribonuclease H-like"/>
    <property type="match status" value="1"/>
</dbReference>
<dbReference type="Gene3D" id="3.30.420.10">
    <property type="entry name" value="Ribonuclease H-like superfamily/Ribonuclease H"/>
    <property type="match status" value="1"/>
</dbReference>
<gene>
    <name evidence="1" type="ORF">F8M49_22420</name>
</gene>
<protein>
    <recommendedName>
        <fullName evidence="3">Exonuclease domain-containing protein</fullName>
    </recommendedName>
</protein>
<name>A0ABU3WVQ6_9NOCA</name>